<gene>
    <name evidence="7" type="ORF">LCGC14_1123180</name>
</gene>
<dbReference type="GO" id="GO:0032259">
    <property type="term" value="P:methylation"/>
    <property type="evidence" value="ECO:0007669"/>
    <property type="project" value="UniProtKB-KW"/>
</dbReference>
<dbReference type="EMBL" id="LAZR01005210">
    <property type="protein sequence ID" value="KKN01897.1"/>
    <property type="molecule type" value="Genomic_DNA"/>
</dbReference>
<accession>A0A0F9MR85</accession>
<comment type="caution">
    <text evidence="7">The sequence shown here is derived from an EMBL/GenBank/DDBJ whole genome shotgun (WGS) entry which is preliminary data.</text>
</comment>
<dbReference type="Gene3D" id="3.30.950.10">
    <property type="entry name" value="Methyltransferase, Cobalt-precorrin-4 Transmethylase, Domain 2"/>
    <property type="match status" value="1"/>
</dbReference>
<keyword evidence="2" id="KW-0489">Methyltransferase</keyword>
<evidence type="ECO:0000256" key="5">
    <source>
        <dbReference type="ARBA" id="ARBA00023244"/>
    </source>
</evidence>
<dbReference type="InterPro" id="IPR014777">
    <property type="entry name" value="4pyrrole_Mease_sub1"/>
</dbReference>
<dbReference type="EC" id="2.1.1.107" evidence="1"/>
<dbReference type="Gene3D" id="3.40.1010.10">
    <property type="entry name" value="Cobalt-precorrin-4 Transmethylase, Domain 1"/>
    <property type="match status" value="1"/>
</dbReference>
<name>A0A0F9MR85_9ZZZZ</name>
<organism evidence="7">
    <name type="scientific">marine sediment metagenome</name>
    <dbReference type="NCBI Taxonomy" id="412755"/>
    <lineage>
        <taxon>unclassified sequences</taxon>
        <taxon>metagenomes</taxon>
        <taxon>ecological metagenomes</taxon>
    </lineage>
</organism>
<dbReference type="InterPro" id="IPR003043">
    <property type="entry name" value="Uropor_MeTrfase_CS"/>
</dbReference>
<keyword evidence="3" id="KW-0808">Transferase</keyword>
<dbReference type="AlphaFoldDB" id="A0A0F9MR85"/>
<dbReference type="PANTHER" id="PTHR45790">
    <property type="entry name" value="SIROHEME SYNTHASE-RELATED"/>
    <property type="match status" value="1"/>
</dbReference>
<evidence type="ECO:0000256" key="2">
    <source>
        <dbReference type="ARBA" id="ARBA00022603"/>
    </source>
</evidence>
<evidence type="ECO:0000313" key="7">
    <source>
        <dbReference type="EMBL" id="KKN01897.1"/>
    </source>
</evidence>
<dbReference type="PANTHER" id="PTHR45790:SF3">
    <property type="entry name" value="S-ADENOSYL-L-METHIONINE-DEPENDENT UROPORPHYRINOGEN III METHYLTRANSFERASE, CHLOROPLASTIC"/>
    <property type="match status" value="1"/>
</dbReference>
<sequence>MSVFSYFSSIENNWLDNIFTRYSSGQNSRNNTGQVYLIGAGPGDPELITVKAQRILNSADVVLYDWLVADELITSLPASCKRVFVGKRAGKHSMTQPQICQQLVKFAQQGLTVVRLKGGDPSIFARICEEAEALQQAAIKFAIIPGVTTACATSAYTGIPLTKRHVAASITFMTAQFSDPKKQPDWQKYRYMPNGDNSTLVVYMGLNRLEQLVSGLISVGWPKNTPIALIEQATTLEQRVNTSTLDKAYKIPSSEAIHGPTLIIIGEVINHTMPISPELLNVTAYGV</sequence>
<dbReference type="Pfam" id="PF00590">
    <property type="entry name" value="TP_methylase"/>
    <property type="match status" value="1"/>
</dbReference>
<evidence type="ECO:0000256" key="1">
    <source>
        <dbReference type="ARBA" id="ARBA00012162"/>
    </source>
</evidence>
<dbReference type="FunFam" id="3.40.1010.10:FF:000001">
    <property type="entry name" value="Siroheme synthase"/>
    <property type="match status" value="1"/>
</dbReference>
<dbReference type="InterPro" id="IPR035996">
    <property type="entry name" value="4pyrrol_Methylase_sf"/>
</dbReference>
<protein>
    <recommendedName>
        <fullName evidence="1">uroporphyrinogen-III C-methyltransferase</fullName>
        <ecNumber evidence="1">2.1.1.107</ecNumber>
    </recommendedName>
</protein>
<dbReference type="InterPro" id="IPR006366">
    <property type="entry name" value="CobA/CysG_C"/>
</dbReference>
<dbReference type="InterPro" id="IPR000878">
    <property type="entry name" value="4pyrrol_Mease"/>
</dbReference>
<dbReference type="PROSITE" id="PS00839">
    <property type="entry name" value="SUMT_1"/>
    <property type="match status" value="1"/>
</dbReference>
<dbReference type="NCBIfam" id="NF004790">
    <property type="entry name" value="PRK06136.1"/>
    <property type="match status" value="1"/>
</dbReference>
<evidence type="ECO:0000256" key="4">
    <source>
        <dbReference type="ARBA" id="ARBA00022691"/>
    </source>
</evidence>
<keyword evidence="4" id="KW-0949">S-adenosyl-L-methionine</keyword>
<dbReference type="SUPFAM" id="SSF53790">
    <property type="entry name" value="Tetrapyrrole methylase"/>
    <property type="match status" value="1"/>
</dbReference>
<feature type="domain" description="Tetrapyrrole methylase" evidence="6">
    <location>
        <begin position="35"/>
        <end position="247"/>
    </location>
</feature>
<dbReference type="InterPro" id="IPR014776">
    <property type="entry name" value="4pyrrole_Mease_sub2"/>
</dbReference>
<proteinExistence type="predicted"/>
<evidence type="ECO:0000256" key="3">
    <source>
        <dbReference type="ARBA" id="ARBA00022679"/>
    </source>
</evidence>
<reference evidence="7" key="1">
    <citation type="journal article" date="2015" name="Nature">
        <title>Complex archaea that bridge the gap between prokaryotes and eukaryotes.</title>
        <authorList>
            <person name="Spang A."/>
            <person name="Saw J.H."/>
            <person name="Jorgensen S.L."/>
            <person name="Zaremba-Niedzwiedzka K."/>
            <person name="Martijn J."/>
            <person name="Lind A.E."/>
            <person name="van Eijk R."/>
            <person name="Schleper C."/>
            <person name="Guy L."/>
            <person name="Ettema T.J."/>
        </authorList>
    </citation>
    <scope>NUCLEOTIDE SEQUENCE</scope>
</reference>
<evidence type="ECO:0000259" key="6">
    <source>
        <dbReference type="Pfam" id="PF00590"/>
    </source>
</evidence>
<keyword evidence="5" id="KW-0627">Porphyrin biosynthesis</keyword>
<dbReference type="GO" id="GO:0004851">
    <property type="term" value="F:uroporphyrin-III C-methyltransferase activity"/>
    <property type="evidence" value="ECO:0007669"/>
    <property type="project" value="UniProtKB-EC"/>
</dbReference>
<dbReference type="InterPro" id="IPR050161">
    <property type="entry name" value="Siro_Cobalamin_biosynth"/>
</dbReference>
<dbReference type="CDD" id="cd11642">
    <property type="entry name" value="SUMT"/>
    <property type="match status" value="1"/>
</dbReference>
<dbReference type="GO" id="GO:0019354">
    <property type="term" value="P:siroheme biosynthetic process"/>
    <property type="evidence" value="ECO:0007669"/>
    <property type="project" value="InterPro"/>
</dbReference>
<dbReference type="NCBIfam" id="TIGR01469">
    <property type="entry name" value="cobA_cysG_Cterm"/>
    <property type="match status" value="1"/>
</dbReference>